<keyword evidence="2" id="KW-1185">Reference proteome</keyword>
<sequence>MQAFNRIQPVPVLRDPTRCLSGDSEGGECRSLGPKLWWVALVRLCGALVCVICDSDAGDFRPKTFMTIELTSSFLPLPEIA</sequence>
<organism evidence="1 2">
    <name type="scientific">Henosepilachna vigintioctopunctata</name>
    <dbReference type="NCBI Taxonomy" id="420089"/>
    <lineage>
        <taxon>Eukaryota</taxon>
        <taxon>Metazoa</taxon>
        <taxon>Ecdysozoa</taxon>
        <taxon>Arthropoda</taxon>
        <taxon>Hexapoda</taxon>
        <taxon>Insecta</taxon>
        <taxon>Pterygota</taxon>
        <taxon>Neoptera</taxon>
        <taxon>Endopterygota</taxon>
        <taxon>Coleoptera</taxon>
        <taxon>Polyphaga</taxon>
        <taxon>Cucujiformia</taxon>
        <taxon>Coccinelloidea</taxon>
        <taxon>Coccinellidae</taxon>
        <taxon>Epilachninae</taxon>
        <taxon>Epilachnini</taxon>
        <taxon>Henosepilachna</taxon>
    </lineage>
</organism>
<accession>A0AAW1THR0</accession>
<gene>
    <name evidence="1" type="ORF">WA026_003612</name>
</gene>
<proteinExistence type="predicted"/>
<comment type="caution">
    <text evidence="1">The sequence shown here is derived from an EMBL/GenBank/DDBJ whole genome shotgun (WGS) entry which is preliminary data.</text>
</comment>
<dbReference type="EMBL" id="JARQZJ010000001">
    <property type="protein sequence ID" value="KAK9869892.1"/>
    <property type="molecule type" value="Genomic_DNA"/>
</dbReference>
<protein>
    <submittedName>
        <fullName evidence="1">Uncharacterized protein</fullName>
    </submittedName>
</protein>
<name>A0AAW1THR0_9CUCU</name>
<reference evidence="1 2" key="1">
    <citation type="submission" date="2023-03" db="EMBL/GenBank/DDBJ databases">
        <title>Genome insight into feeding habits of ladybird beetles.</title>
        <authorList>
            <person name="Li H.-S."/>
            <person name="Huang Y.-H."/>
            <person name="Pang H."/>
        </authorList>
    </citation>
    <scope>NUCLEOTIDE SEQUENCE [LARGE SCALE GENOMIC DNA]</scope>
    <source>
        <strain evidence="1">SYSU_2023b</strain>
        <tissue evidence="1">Whole body</tissue>
    </source>
</reference>
<dbReference type="AlphaFoldDB" id="A0AAW1THR0"/>
<evidence type="ECO:0000313" key="2">
    <source>
        <dbReference type="Proteomes" id="UP001431783"/>
    </source>
</evidence>
<dbReference type="Proteomes" id="UP001431783">
    <property type="component" value="Unassembled WGS sequence"/>
</dbReference>
<evidence type="ECO:0000313" key="1">
    <source>
        <dbReference type="EMBL" id="KAK9869892.1"/>
    </source>
</evidence>